<dbReference type="EMBL" id="CALNXK010000088">
    <property type="protein sequence ID" value="CAH3150049.1"/>
    <property type="molecule type" value="Genomic_DNA"/>
</dbReference>
<evidence type="ECO:0000256" key="1">
    <source>
        <dbReference type="ARBA" id="ARBA00004496"/>
    </source>
</evidence>
<evidence type="ECO:0000256" key="2">
    <source>
        <dbReference type="ARBA" id="ARBA00022490"/>
    </source>
</evidence>
<keyword evidence="5 7" id="KW-0863">Zinc-finger</keyword>
<evidence type="ECO:0000256" key="6">
    <source>
        <dbReference type="ARBA" id="ARBA00022833"/>
    </source>
</evidence>
<dbReference type="PANTHER" id="PTHR10131">
    <property type="entry name" value="TNF RECEPTOR ASSOCIATED FACTOR"/>
    <property type="match status" value="1"/>
</dbReference>
<keyword evidence="6 7" id="KW-0862">Zinc</keyword>
<comment type="caution">
    <text evidence="11">The sequence shown here is derived from an EMBL/GenBank/DDBJ whole genome shotgun (WGS) entry which is preliminary data.</text>
</comment>
<gene>
    <name evidence="11" type="ORF">PLOB_00047218</name>
</gene>
<feature type="domain" description="TRAF-type" evidence="10">
    <location>
        <begin position="20"/>
        <end position="77"/>
    </location>
</feature>
<dbReference type="Pfam" id="PF02176">
    <property type="entry name" value="zf-TRAF"/>
    <property type="match status" value="1"/>
</dbReference>
<dbReference type="InterPro" id="IPR001293">
    <property type="entry name" value="Znf_TRAF"/>
</dbReference>
<accession>A0ABN8PX64</accession>
<dbReference type="CDD" id="cd00270">
    <property type="entry name" value="MATH_TRAF_C"/>
    <property type="match status" value="1"/>
</dbReference>
<keyword evidence="12" id="KW-1185">Reference proteome</keyword>
<keyword evidence="2" id="KW-0963">Cytoplasm</keyword>
<evidence type="ECO:0000256" key="3">
    <source>
        <dbReference type="ARBA" id="ARBA00022723"/>
    </source>
</evidence>
<evidence type="ECO:0000256" key="8">
    <source>
        <dbReference type="SAM" id="MobiDB-lite"/>
    </source>
</evidence>
<dbReference type="SUPFAM" id="SSF49599">
    <property type="entry name" value="TRAF domain-like"/>
    <property type="match status" value="2"/>
</dbReference>
<dbReference type="Gene3D" id="2.60.210.10">
    <property type="entry name" value="Apoptosis, Tumor Necrosis Factor Receptor Associated Protein 2, Chain A"/>
    <property type="match status" value="1"/>
</dbReference>
<evidence type="ECO:0000313" key="11">
    <source>
        <dbReference type="EMBL" id="CAH3150049.1"/>
    </source>
</evidence>
<dbReference type="InterPro" id="IPR008974">
    <property type="entry name" value="TRAF-like"/>
</dbReference>
<dbReference type="Gene3D" id="3.30.40.10">
    <property type="entry name" value="Zinc/RING finger domain, C3HC4 (zinc finger)"/>
    <property type="match status" value="1"/>
</dbReference>
<feature type="domain" description="MATH" evidence="9">
    <location>
        <begin position="196"/>
        <end position="344"/>
    </location>
</feature>
<dbReference type="Proteomes" id="UP001159405">
    <property type="component" value="Unassembled WGS sequence"/>
</dbReference>
<feature type="zinc finger region" description="TRAF-type" evidence="7">
    <location>
        <begin position="20"/>
        <end position="77"/>
    </location>
</feature>
<name>A0ABN8PX64_9CNID</name>
<reference evidence="11 12" key="1">
    <citation type="submission" date="2022-05" db="EMBL/GenBank/DDBJ databases">
        <authorList>
            <consortium name="Genoscope - CEA"/>
            <person name="William W."/>
        </authorList>
    </citation>
    <scope>NUCLEOTIDE SEQUENCE [LARGE SCALE GENOMIC DNA]</scope>
</reference>
<dbReference type="InterPro" id="IPR002083">
    <property type="entry name" value="MATH/TRAF_dom"/>
</dbReference>
<feature type="compositionally biased region" description="Polar residues" evidence="8">
    <location>
        <begin position="289"/>
        <end position="303"/>
    </location>
</feature>
<feature type="region of interest" description="Disordered" evidence="8">
    <location>
        <begin position="288"/>
        <end position="312"/>
    </location>
</feature>
<dbReference type="InterPro" id="IPR049342">
    <property type="entry name" value="TRAF1-6_MATH_dom"/>
</dbReference>
<dbReference type="PIRSF" id="PIRSF015614">
    <property type="entry name" value="TRAF"/>
    <property type="match status" value="1"/>
</dbReference>
<dbReference type="SMART" id="SM00061">
    <property type="entry name" value="MATH"/>
    <property type="match status" value="1"/>
</dbReference>
<evidence type="ECO:0000256" key="5">
    <source>
        <dbReference type="ARBA" id="ARBA00022771"/>
    </source>
</evidence>
<dbReference type="InterPro" id="IPR012227">
    <property type="entry name" value="TNF_rcpt-assoc_TRAF_met"/>
</dbReference>
<protein>
    <submittedName>
        <fullName evidence="11">Uncharacterized protein</fullName>
    </submittedName>
</protein>
<comment type="subcellular location">
    <subcellularLocation>
        <location evidence="1">Cytoplasm</location>
    </subcellularLocation>
</comment>
<keyword evidence="4" id="KW-0677">Repeat</keyword>
<evidence type="ECO:0000313" key="12">
    <source>
        <dbReference type="Proteomes" id="UP001159405"/>
    </source>
</evidence>
<evidence type="ECO:0000256" key="7">
    <source>
        <dbReference type="PROSITE-ProRule" id="PRU00207"/>
    </source>
</evidence>
<organism evidence="11 12">
    <name type="scientific">Porites lobata</name>
    <dbReference type="NCBI Taxonomy" id="104759"/>
    <lineage>
        <taxon>Eukaryota</taxon>
        <taxon>Metazoa</taxon>
        <taxon>Cnidaria</taxon>
        <taxon>Anthozoa</taxon>
        <taxon>Hexacorallia</taxon>
        <taxon>Scleractinia</taxon>
        <taxon>Fungiina</taxon>
        <taxon>Poritidae</taxon>
        <taxon>Porites</taxon>
    </lineage>
</organism>
<keyword evidence="3 7" id="KW-0479">Metal-binding</keyword>
<dbReference type="InterPro" id="IPR013083">
    <property type="entry name" value="Znf_RING/FYVE/PHD"/>
</dbReference>
<dbReference type="PANTHER" id="PTHR10131:SF94">
    <property type="entry name" value="TNF RECEPTOR-ASSOCIATED FACTOR 4"/>
    <property type="match status" value="1"/>
</dbReference>
<proteinExistence type="predicted"/>
<sequence>MSVVRCNHCGVSHPACRTEAHDRECRRKPLNCPKGCGAVIPREELATHHDNDCPLTITPCPYAEIGCTTQVKRREIKTHLQEAVQPHLDLACAKLNNTQEELNISQDTTRNLAVRVTELENQLEGFQTTLNSLHLGINDAAVEMANVLENKVTVDTFQTQFGNVEGKVDDLKDRVETVEMILNDVVESKHKDMEEFAPYIWTVTDFWEKVSRAKNGEEVRIESDPFYLGRHGYKMQLEMYPNGIDQGINGFISVYVVLMKGQYDAILPWPFQYKLQFTIFDQNPDLKQRQNFSKSSNSTTSGKASLRPESERNKGQGFVRFLSHEKLREGRYVVNETLIIKFEASRSGR</sequence>
<evidence type="ECO:0000259" key="9">
    <source>
        <dbReference type="PROSITE" id="PS50144"/>
    </source>
</evidence>
<evidence type="ECO:0000259" key="10">
    <source>
        <dbReference type="PROSITE" id="PS50145"/>
    </source>
</evidence>
<dbReference type="PROSITE" id="PS50144">
    <property type="entry name" value="MATH"/>
    <property type="match status" value="1"/>
</dbReference>
<dbReference type="PROSITE" id="PS50145">
    <property type="entry name" value="ZF_TRAF"/>
    <property type="match status" value="1"/>
</dbReference>
<dbReference type="Pfam" id="PF21355">
    <property type="entry name" value="TRAF-mep_MATH"/>
    <property type="match status" value="1"/>
</dbReference>
<evidence type="ECO:0000256" key="4">
    <source>
        <dbReference type="ARBA" id="ARBA00022737"/>
    </source>
</evidence>